<dbReference type="Proteomes" id="UP000233469">
    <property type="component" value="Unassembled WGS sequence"/>
</dbReference>
<accession>A0A2N1N003</accession>
<dbReference type="EMBL" id="LLXL01000989">
    <property type="protein sequence ID" value="PKK67233.1"/>
    <property type="molecule type" value="Genomic_DNA"/>
</dbReference>
<dbReference type="VEuPathDB" id="FungiDB:FUN_013057"/>
<organism evidence="1 2">
    <name type="scientific">Rhizophagus irregularis</name>
    <dbReference type="NCBI Taxonomy" id="588596"/>
    <lineage>
        <taxon>Eukaryota</taxon>
        <taxon>Fungi</taxon>
        <taxon>Fungi incertae sedis</taxon>
        <taxon>Mucoromycota</taxon>
        <taxon>Glomeromycotina</taxon>
        <taxon>Glomeromycetes</taxon>
        <taxon>Glomerales</taxon>
        <taxon>Glomeraceae</taxon>
        <taxon>Rhizophagus</taxon>
    </lineage>
</organism>
<reference evidence="1 2" key="2">
    <citation type="submission" date="2017-10" db="EMBL/GenBank/DDBJ databases">
        <title>Extensive intraspecific genome diversity in a model arbuscular mycorrhizal fungus.</title>
        <authorList>
            <person name="Chen E.C.H."/>
            <person name="Morin E."/>
            <person name="Baudet D."/>
            <person name="Noel J."/>
            <person name="Ndikumana S."/>
            <person name="Charron P."/>
            <person name="St-Onge C."/>
            <person name="Giorgi J."/>
            <person name="Grigoriev I.V."/>
            <person name="Roux C."/>
            <person name="Martin F.M."/>
            <person name="Corradi N."/>
        </authorList>
    </citation>
    <scope>NUCLEOTIDE SEQUENCE [LARGE SCALE GENOMIC DNA]</scope>
    <source>
        <strain evidence="1 2">C2</strain>
    </source>
</reference>
<evidence type="ECO:0000313" key="2">
    <source>
        <dbReference type="Proteomes" id="UP000233469"/>
    </source>
</evidence>
<evidence type="ECO:0000313" key="1">
    <source>
        <dbReference type="EMBL" id="PKK67233.1"/>
    </source>
</evidence>
<name>A0A2N1N003_9GLOM</name>
<proteinExistence type="predicted"/>
<reference evidence="1 2" key="1">
    <citation type="submission" date="2016-04" db="EMBL/GenBank/DDBJ databases">
        <title>Genome analyses suggest a sexual origin of heterokaryosis in a supposedly ancient asexual fungus.</title>
        <authorList>
            <person name="Ropars J."/>
            <person name="Sedzielewska K."/>
            <person name="Noel J."/>
            <person name="Charron P."/>
            <person name="Farinelli L."/>
            <person name="Marton T."/>
            <person name="Kruger M."/>
            <person name="Pelin A."/>
            <person name="Brachmann A."/>
            <person name="Corradi N."/>
        </authorList>
    </citation>
    <scope>NUCLEOTIDE SEQUENCE [LARGE SCALE GENOMIC DNA]</scope>
    <source>
        <strain evidence="1 2">C2</strain>
    </source>
</reference>
<comment type="caution">
    <text evidence="1">The sequence shown here is derived from an EMBL/GenBank/DDBJ whole genome shotgun (WGS) entry which is preliminary data.</text>
</comment>
<sequence>MVKQISGKKYRKLSKNLFAKAIKSSVTQQLTFEFKLNNQLYLLYYPKDIEQVFLSQKVYNKLIHQIEDLEFQLNQMEKAKELGLNDFSEFFSD</sequence>
<gene>
    <name evidence="1" type="ORF">RhiirC2_783767</name>
</gene>
<dbReference type="AlphaFoldDB" id="A0A2N1N003"/>
<protein>
    <submittedName>
        <fullName evidence="1">Uncharacterized protein</fullName>
    </submittedName>
</protein>